<dbReference type="AlphaFoldDB" id="A0AA96LT63"/>
<keyword evidence="9" id="KW-1185">Reference proteome</keyword>
<feature type="signal peptide" evidence="7">
    <location>
        <begin position="1"/>
        <end position="27"/>
    </location>
</feature>
<dbReference type="InterPro" id="IPR006059">
    <property type="entry name" value="SBP"/>
</dbReference>
<feature type="compositionally biased region" description="Low complexity" evidence="6">
    <location>
        <begin position="26"/>
        <end position="38"/>
    </location>
</feature>
<dbReference type="EMBL" id="CP130319">
    <property type="protein sequence ID" value="WNR46061.1"/>
    <property type="molecule type" value="Genomic_DNA"/>
</dbReference>
<accession>A0AA96LT63</accession>
<organism evidence="8 9">
    <name type="scientific">Paenibacillus roseopurpureus</name>
    <dbReference type="NCBI Taxonomy" id="2918901"/>
    <lineage>
        <taxon>Bacteria</taxon>
        <taxon>Bacillati</taxon>
        <taxon>Bacillota</taxon>
        <taxon>Bacilli</taxon>
        <taxon>Bacillales</taxon>
        <taxon>Paenibacillaceae</taxon>
        <taxon>Paenibacillus</taxon>
    </lineage>
</organism>
<evidence type="ECO:0000313" key="9">
    <source>
        <dbReference type="Proteomes" id="UP001304650"/>
    </source>
</evidence>
<evidence type="ECO:0000256" key="1">
    <source>
        <dbReference type="ARBA" id="ARBA00022475"/>
    </source>
</evidence>
<dbReference type="RefSeq" id="WP_314803338.1">
    <property type="nucleotide sequence ID" value="NZ_CP130319.1"/>
</dbReference>
<dbReference type="Gene3D" id="3.40.190.10">
    <property type="entry name" value="Periplasmic binding protein-like II"/>
    <property type="match status" value="2"/>
</dbReference>
<sequence>MKKNIYRNAALLAVVTTLTAASLTACGGSNSNTSSSSSPAVTKKEDPTPISIMSVFFSVGPIGADNVILKEYEKRTNTKLNINWVSGNNYAEKVSVALASGEMADMTLVLDTEGPNSSLMRGMVAQGAFWEIGKYYKDYPNLAKLPADIWNNIKMGDGKIYGLPRPRPLEGNNAGQVNIRKDWLDKLGLKVPETTDDLYEAMKQFTNNDPDGNGQKDTVGLVSNIGTNDLGGLRQIVNIFNASNYDWKVDSNGNLQHMYTEPGTKQALLWLRKAYAEGLIHKDIGVLKGTQVVEIEQSNKAGIGFDPLSQAWTVDEVLRKTNPKAETLPLVALSGPNGKFIGRNTGVYGMFMIPKSVPEAKMKKILELYNYGLSDEGDELGRYGLPDVHFTKNGDLYVTNDQAKTDALTTMSNIFSKFDKYQLAKQGNKIPADYVDRNKKITDERSKVSTSFPVSGVMSDTEMKIGADLGKKYVENFMKVMLGSAPIEAWDDYVAKLKADPEYQKMIKEKNDSYKAVNGKK</sequence>
<feature type="region of interest" description="Disordered" evidence="6">
    <location>
        <begin position="26"/>
        <end position="45"/>
    </location>
</feature>
<dbReference type="PANTHER" id="PTHR43649">
    <property type="entry name" value="ARABINOSE-BINDING PROTEIN-RELATED"/>
    <property type="match status" value="1"/>
</dbReference>
<evidence type="ECO:0000256" key="6">
    <source>
        <dbReference type="SAM" id="MobiDB-lite"/>
    </source>
</evidence>
<dbReference type="InterPro" id="IPR050490">
    <property type="entry name" value="Bact_solute-bd_prot1"/>
</dbReference>
<gene>
    <name evidence="8" type="ORF">MJB10_08205</name>
</gene>
<dbReference type="Pfam" id="PF01547">
    <property type="entry name" value="SBP_bac_1"/>
    <property type="match status" value="1"/>
</dbReference>
<dbReference type="SUPFAM" id="SSF53850">
    <property type="entry name" value="Periplasmic binding protein-like II"/>
    <property type="match status" value="1"/>
</dbReference>
<keyword evidence="1" id="KW-1003">Cell membrane</keyword>
<proteinExistence type="predicted"/>
<dbReference type="Proteomes" id="UP001304650">
    <property type="component" value="Chromosome"/>
</dbReference>
<keyword evidence="4" id="KW-0564">Palmitate</keyword>
<evidence type="ECO:0000256" key="5">
    <source>
        <dbReference type="ARBA" id="ARBA00023288"/>
    </source>
</evidence>
<keyword evidence="5" id="KW-0449">Lipoprotein</keyword>
<evidence type="ECO:0000256" key="7">
    <source>
        <dbReference type="SAM" id="SignalP"/>
    </source>
</evidence>
<name>A0AA96LT63_9BACL</name>
<evidence type="ECO:0000256" key="4">
    <source>
        <dbReference type="ARBA" id="ARBA00023139"/>
    </source>
</evidence>
<evidence type="ECO:0000313" key="8">
    <source>
        <dbReference type="EMBL" id="WNR46061.1"/>
    </source>
</evidence>
<evidence type="ECO:0000256" key="2">
    <source>
        <dbReference type="ARBA" id="ARBA00022729"/>
    </source>
</evidence>
<dbReference type="KEGG" id="proo:MJB10_08205"/>
<evidence type="ECO:0000256" key="3">
    <source>
        <dbReference type="ARBA" id="ARBA00023136"/>
    </source>
</evidence>
<protein>
    <submittedName>
        <fullName evidence="8">Extracellular solute-binding protein</fullName>
    </submittedName>
</protein>
<feature type="chain" id="PRO_5041641187" evidence="7">
    <location>
        <begin position="28"/>
        <end position="521"/>
    </location>
</feature>
<reference evidence="8" key="1">
    <citation type="submission" date="2022-02" db="EMBL/GenBank/DDBJ databases">
        <title>Paenibacillus sp. MBLB1832 Whole Genome Shotgun Sequencing.</title>
        <authorList>
            <person name="Hwang C.Y."/>
            <person name="Cho E.-S."/>
            <person name="Seo M.-J."/>
        </authorList>
    </citation>
    <scope>NUCLEOTIDE SEQUENCE</scope>
    <source>
        <strain evidence="8">MBLB1832</strain>
    </source>
</reference>
<dbReference type="PANTHER" id="PTHR43649:SF33">
    <property type="entry name" value="POLYGALACTURONAN_RHAMNOGALACTURONAN-BINDING PROTEIN YTCQ"/>
    <property type="match status" value="1"/>
</dbReference>
<keyword evidence="2 7" id="KW-0732">Signal</keyword>
<dbReference type="PROSITE" id="PS51257">
    <property type="entry name" value="PROKAR_LIPOPROTEIN"/>
    <property type="match status" value="1"/>
</dbReference>
<keyword evidence="3" id="KW-0472">Membrane</keyword>